<feature type="domain" description="AAA+ ATPase" evidence="1">
    <location>
        <begin position="89"/>
        <end position="228"/>
    </location>
</feature>
<evidence type="ECO:0000313" key="3">
    <source>
        <dbReference type="Proteomes" id="UP000184112"/>
    </source>
</evidence>
<dbReference type="InterPro" id="IPR052026">
    <property type="entry name" value="ExeA_AAA_ATPase_DNA-bind"/>
</dbReference>
<dbReference type="InterPro" id="IPR049945">
    <property type="entry name" value="AAA_22"/>
</dbReference>
<organism evidence="2 3">
    <name type="scientific">Flavobacterium johnsoniae</name>
    <name type="common">Cytophaga johnsonae</name>
    <dbReference type="NCBI Taxonomy" id="986"/>
    <lineage>
        <taxon>Bacteria</taxon>
        <taxon>Pseudomonadati</taxon>
        <taxon>Bacteroidota</taxon>
        <taxon>Flavobacteriia</taxon>
        <taxon>Flavobacteriales</taxon>
        <taxon>Flavobacteriaceae</taxon>
        <taxon>Flavobacterium</taxon>
    </lineage>
</organism>
<protein>
    <submittedName>
        <fullName evidence="2">AAA domain-containing protein</fullName>
    </submittedName>
</protein>
<dbReference type="AlphaFoldDB" id="A0A1M5IX92"/>
<dbReference type="SMART" id="SM00382">
    <property type="entry name" value="AAA"/>
    <property type="match status" value="1"/>
</dbReference>
<dbReference type="InterPro" id="IPR003593">
    <property type="entry name" value="AAA+_ATPase"/>
</dbReference>
<evidence type="ECO:0000259" key="1">
    <source>
        <dbReference type="SMART" id="SM00382"/>
    </source>
</evidence>
<dbReference type="EMBL" id="FQWH01000002">
    <property type="protein sequence ID" value="SHG32957.1"/>
    <property type="molecule type" value="Genomic_DNA"/>
</dbReference>
<dbReference type="GO" id="GO:0016887">
    <property type="term" value="F:ATP hydrolysis activity"/>
    <property type="evidence" value="ECO:0007669"/>
    <property type="project" value="InterPro"/>
</dbReference>
<proteinExistence type="predicted"/>
<evidence type="ECO:0000313" key="2">
    <source>
        <dbReference type="EMBL" id="SHG32957.1"/>
    </source>
</evidence>
<dbReference type="PANTHER" id="PTHR35894:SF5">
    <property type="entry name" value="MU-LIKE PROPHAGE FLUMU DNA TRANSPOSITION PROTEIN B"/>
    <property type="match status" value="1"/>
</dbReference>
<dbReference type="Proteomes" id="UP000184112">
    <property type="component" value="Unassembled WGS sequence"/>
</dbReference>
<reference evidence="2 3" key="1">
    <citation type="submission" date="2016-11" db="EMBL/GenBank/DDBJ databases">
        <authorList>
            <person name="Jaros S."/>
            <person name="Januszkiewicz K."/>
            <person name="Wedrychowicz H."/>
        </authorList>
    </citation>
    <scope>NUCLEOTIDE SEQUENCE [LARGE SCALE GENOMIC DNA]</scope>
    <source>
        <strain evidence="2 3">DSM 6792</strain>
    </source>
</reference>
<dbReference type="PANTHER" id="PTHR35894">
    <property type="entry name" value="GENERAL SECRETION PATHWAY PROTEIN A-RELATED"/>
    <property type="match status" value="1"/>
</dbReference>
<dbReference type="Gene3D" id="3.40.50.300">
    <property type="entry name" value="P-loop containing nucleotide triphosphate hydrolases"/>
    <property type="match status" value="1"/>
</dbReference>
<dbReference type="Pfam" id="PF13401">
    <property type="entry name" value="AAA_22"/>
    <property type="match status" value="1"/>
</dbReference>
<name>A0A1M5IX92_FLAJO</name>
<dbReference type="SUPFAM" id="SSF52540">
    <property type="entry name" value="P-loop containing nucleoside triphosphate hydrolases"/>
    <property type="match status" value="1"/>
</dbReference>
<dbReference type="InterPro" id="IPR027417">
    <property type="entry name" value="P-loop_NTPase"/>
</dbReference>
<sequence length="281" mass="32140">MTHQDKIQTVEALEKFIIQKGSQNKVANDMPGVSASTLSQMRNHNWENIADEMWRKVAKYVGVDAIGWNYAETRNSTDLLMFFSESQQFSLVMAITGKAGSGKSETAKKYEAENKNAFLLSCNEYWDKRWFLRELLAKMGKDHSGLTLPEMMNKAVLHLKSLESPVIILDEADKLADNVLLFFITLYNALENHCGIVLMATHFLEKRIRRGVAMEKKGYREIYSRVGLRFIELENTSYSDVEKICTANGIEDTSIIRAISKDCDGDVRRVRRLIFSYKRAS</sequence>
<dbReference type="RefSeq" id="WP_073408560.1">
    <property type="nucleotide sequence ID" value="NZ_FQWH01000002.1"/>
</dbReference>
<accession>A0A1M5IX92</accession>
<gene>
    <name evidence="2" type="ORF">SAMN05444388_102292</name>
</gene>